<dbReference type="GO" id="GO:0005929">
    <property type="term" value="C:cilium"/>
    <property type="evidence" value="ECO:0007669"/>
    <property type="project" value="TreeGrafter"/>
</dbReference>
<feature type="region of interest" description="Disordered" evidence="3">
    <location>
        <begin position="481"/>
        <end position="500"/>
    </location>
</feature>
<dbReference type="Ensembl" id="ENSPTIT00000021056.1">
    <property type="protein sequence ID" value="ENSPTIP00000016872.1"/>
    <property type="gene ID" value="ENSPTIG00000015476.1"/>
</dbReference>
<keyword evidence="2" id="KW-0040">ANK repeat</keyword>
<evidence type="ECO:0000256" key="2">
    <source>
        <dbReference type="PROSITE-ProRule" id="PRU00023"/>
    </source>
</evidence>
<evidence type="ECO:0000313" key="6">
    <source>
        <dbReference type="Proteomes" id="UP000675900"/>
    </source>
</evidence>
<feature type="repeat" description="ANK" evidence="2">
    <location>
        <begin position="61"/>
        <end position="93"/>
    </location>
</feature>
<evidence type="ECO:0000313" key="5">
    <source>
        <dbReference type="Ensembl" id="ENSPTIP00000016872.1"/>
    </source>
</evidence>
<dbReference type="Pfam" id="PF12796">
    <property type="entry name" value="Ank_2"/>
    <property type="match status" value="1"/>
</dbReference>
<accession>A0A8C9M8T4</accession>
<comment type="function">
    <text evidence="1">Plays a central role during spermatogenesis by repressing transposable elements and preventing their mobilization, which is essential for the germline integrity. Acts via the piRNA metabolic process, which mediates the repression of transposable elements during meiosis by forming complexes composed of piRNAs and Piwi proteins and governs the methylation and subsequent repression of transposons. Its association with pi-bodies suggests a participation in the primary piRNAs metabolic process. Required prior to the pachytene stage to facilitate the production of multiple types of piRNAs, including those associated with repeats involved in the regulation of retrotransposons. May act by mediating protein-protein interactions during germ cell maturation.</text>
</comment>
<name>A0A8C9M8T4_PANTA</name>
<dbReference type="SMART" id="SM00454">
    <property type="entry name" value="SAM"/>
    <property type="match status" value="1"/>
</dbReference>
<dbReference type="PROSITE" id="PS50088">
    <property type="entry name" value="ANK_REPEAT"/>
    <property type="match status" value="1"/>
</dbReference>
<dbReference type="AlphaFoldDB" id="A0A8C9M8T4"/>
<dbReference type="InterPro" id="IPR047238">
    <property type="entry name" value="ANKS3_SAM"/>
</dbReference>
<dbReference type="GeneTree" id="ENSGT00940000156610"/>
<dbReference type="Gene3D" id="1.10.150.50">
    <property type="entry name" value="Transcription Factor, Ets-1"/>
    <property type="match status" value="1"/>
</dbReference>
<dbReference type="SUPFAM" id="SSF47769">
    <property type="entry name" value="SAM/Pointed domain"/>
    <property type="match status" value="1"/>
</dbReference>
<feature type="domain" description="SAM" evidence="4">
    <location>
        <begin position="320"/>
        <end position="383"/>
    </location>
</feature>
<organism evidence="5 6">
    <name type="scientific">Panthera tigris altaica</name>
    <name type="common">Siberian tiger</name>
    <dbReference type="NCBI Taxonomy" id="74533"/>
    <lineage>
        <taxon>Eukaryota</taxon>
        <taxon>Metazoa</taxon>
        <taxon>Chordata</taxon>
        <taxon>Craniata</taxon>
        <taxon>Vertebrata</taxon>
        <taxon>Euteleostomi</taxon>
        <taxon>Mammalia</taxon>
        <taxon>Eutheria</taxon>
        <taxon>Laurasiatheria</taxon>
        <taxon>Carnivora</taxon>
        <taxon>Feliformia</taxon>
        <taxon>Felidae</taxon>
        <taxon>Pantherinae</taxon>
        <taxon>Panthera</taxon>
    </lineage>
</organism>
<dbReference type="InterPro" id="IPR013761">
    <property type="entry name" value="SAM/pointed_sf"/>
</dbReference>
<feature type="compositionally biased region" description="Polar residues" evidence="3">
    <location>
        <begin position="287"/>
        <end position="297"/>
    </location>
</feature>
<reference evidence="5" key="1">
    <citation type="submission" date="2025-08" db="UniProtKB">
        <authorList>
            <consortium name="Ensembl"/>
        </authorList>
    </citation>
    <scope>IDENTIFICATION</scope>
</reference>
<dbReference type="Pfam" id="PF00536">
    <property type="entry name" value="SAM_1"/>
    <property type="match status" value="1"/>
</dbReference>
<evidence type="ECO:0000256" key="3">
    <source>
        <dbReference type="SAM" id="MobiDB-lite"/>
    </source>
</evidence>
<dbReference type="PANTHER" id="PTHR24184">
    <property type="entry name" value="SI:CH211-189E2.2"/>
    <property type="match status" value="1"/>
</dbReference>
<dbReference type="PANTHER" id="PTHR24184:SF6">
    <property type="entry name" value="ANKYRIN REPEAT AND SAM DOMAIN-CONTAINING PROTEIN 3"/>
    <property type="match status" value="1"/>
</dbReference>
<dbReference type="PROSITE" id="PS50297">
    <property type="entry name" value="ANK_REP_REGION"/>
    <property type="match status" value="1"/>
</dbReference>
<dbReference type="CDD" id="cd09519">
    <property type="entry name" value="SAM_ANKS3"/>
    <property type="match status" value="1"/>
</dbReference>
<keyword evidence="6" id="KW-1185">Reference proteome</keyword>
<feature type="compositionally biased region" description="Basic residues" evidence="3">
    <location>
        <begin position="276"/>
        <end position="286"/>
    </location>
</feature>
<dbReference type="SUPFAM" id="SSF48403">
    <property type="entry name" value="Ankyrin repeat"/>
    <property type="match status" value="1"/>
</dbReference>
<evidence type="ECO:0000259" key="4">
    <source>
        <dbReference type="PROSITE" id="PS50105"/>
    </source>
</evidence>
<gene>
    <name evidence="5" type="primary">ANKS3</name>
</gene>
<protein>
    <submittedName>
        <fullName evidence="5">Ankyrin repeat and sterile alpha motif domain containing 3</fullName>
    </submittedName>
</protein>
<dbReference type="Gene3D" id="1.25.40.20">
    <property type="entry name" value="Ankyrin repeat-containing domain"/>
    <property type="match status" value="1"/>
</dbReference>
<evidence type="ECO:0000256" key="1">
    <source>
        <dbReference type="ARBA" id="ARBA00025297"/>
    </source>
</evidence>
<dbReference type="InterPro" id="IPR036770">
    <property type="entry name" value="Ankyrin_rpt-contain_sf"/>
</dbReference>
<dbReference type="SMART" id="SM00248">
    <property type="entry name" value="ANK"/>
    <property type="match status" value="2"/>
</dbReference>
<dbReference type="PROSITE" id="PS50105">
    <property type="entry name" value="SAM_DOMAIN"/>
    <property type="match status" value="1"/>
</dbReference>
<dbReference type="Proteomes" id="UP000675900">
    <property type="component" value="Unassembled WGS sequence"/>
</dbReference>
<feature type="region of interest" description="Disordered" evidence="3">
    <location>
        <begin position="244"/>
        <end position="312"/>
    </location>
</feature>
<proteinExistence type="predicted"/>
<reference evidence="5" key="2">
    <citation type="submission" date="2025-09" db="UniProtKB">
        <authorList>
            <consortium name="Ensembl"/>
        </authorList>
    </citation>
    <scope>IDENTIFICATION</scope>
</reference>
<dbReference type="InterPro" id="IPR002110">
    <property type="entry name" value="Ankyrin_rpt"/>
</dbReference>
<sequence>MSELSDEASEPELLNCSLSMWHGLGAQVGREELAVPLDLHTAASIGQYEVVKECVQREPVYGFTPLMEAAASGHEIIVQYFLNHGVRVDTRDHSGATARMLAKQYGHMKIVGLIDAHSPTLPKNLYRSPEKFEDLSSSDESCPVPQRQRPCRKKGLSIHEGPRALARITAIGLGGKMQPCCEQVPPRGYVTFNSSDENPLEAGGLCYRDVTSPINDRDVESSSSSSREEHAFCANLGVARRSSSSEGLARAPGVSSEASLESNEDSDHACQSSVRKQTKSYMKTKNRYSNSDGQWPASTGPAGAACSPGSVSQTERSLCSGPQDLATLLEQIGCLKYLQVFEEQDVDLRIFLTLTESDLKEIGITLFGPKRKMTSAIARWHSSARPPSDALELAYADRLEAEMQELAIQLHKRCEEVEAMRGQVSQEQELRAVVESCLLEQDGARKDVHAQLQETWALARDAALVLDQLRACQAELSARVKQEESTRGLPQGPALPTADSKGWQASLQALSLPELSGALEDRVQEMGRVLCSVTQSLEKLQVLNGKENWREP</sequence>
<dbReference type="InterPro" id="IPR001660">
    <property type="entry name" value="SAM"/>
</dbReference>